<reference evidence="2 3" key="1">
    <citation type="submission" date="2016-10" db="EMBL/GenBank/DDBJ databases">
        <title>Draft genome sequence of Coniochaeta ligniaria NRRL30616, a lignocellulolytic fungus for bioabatement of inhibitors in plant biomass hydrolysates.</title>
        <authorList>
            <consortium name="DOE Joint Genome Institute"/>
            <person name="Jimenez D.J."/>
            <person name="Hector R.E."/>
            <person name="Riley R."/>
            <person name="Sun H."/>
            <person name="Grigoriev I.V."/>
            <person name="Van Elsas J.D."/>
            <person name="Nichols N.N."/>
        </authorList>
    </citation>
    <scope>NUCLEOTIDE SEQUENCE [LARGE SCALE GENOMIC DNA]</scope>
    <source>
        <strain evidence="2 3">NRRL 30616</strain>
    </source>
</reference>
<protein>
    <submittedName>
        <fullName evidence="2">Uncharacterized protein</fullName>
    </submittedName>
</protein>
<feature type="region of interest" description="Disordered" evidence="1">
    <location>
        <begin position="1"/>
        <end position="25"/>
    </location>
</feature>
<dbReference type="EMBL" id="KV875094">
    <property type="protein sequence ID" value="OIW33605.1"/>
    <property type="molecule type" value="Genomic_DNA"/>
</dbReference>
<evidence type="ECO:0000313" key="2">
    <source>
        <dbReference type="EMBL" id="OIW33605.1"/>
    </source>
</evidence>
<evidence type="ECO:0000313" key="3">
    <source>
        <dbReference type="Proteomes" id="UP000182658"/>
    </source>
</evidence>
<dbReference type="AlphaFoldDB" id="A0A1J7J2A6"/>
<sequence>MVRYVDGIAVRPPNPPRPQLSMCKPPRNACTSEECTDESEQARGVMVLAALPHNSRFNRVMAQF</sequence>
<dbReference type="Proteomes" id="UP000182658">
    <property type="component" value="Unassembled WGS sequence"/>
</dbReference>
<gene>
    <name evidence="2" type="ORF">CONLIGDRAFT_185025</name>
</gene>
<name>A0A1J7J2A6_9PEZI</name>
<keyword evidence="3" id="KW-1185">Reference proteome</keyword>
<accession>A0A1J7J2A6</accession>
<evidence type="ECO:0000256" key="1">
    <source>
        <dbReference type="SAM" id="MobiDB-lite"/>
    </source>
</evidence>
<organism evidence="2 3">
    <name type="scientific">Coniochaeta ligniaria NRRL 30616</name>
    <dbReference type="NCBI Taxonomy" id="1408157"/>
    <lineage>
        <taxon>Eukaryota</taxon>
        <taxon>Fungi</taxon>
        <taxon>Dikarya</taxon>
        <taxon>Ascomycota</taxon>
        <taxon>Pezizomycotina</taxon>
        <taxon>Sordariomycetes</taxon>
        <taxon>Sordariomycetidae</taxon>
        <taxon>Coniochaetales</taxon>
        <taxon>Coniochaetaceae</taxon>
        <taxon>Coniochaeta</taxon>
    </lineage>
</organism>
<proteinExistence type="predicted"/>
<dbReference type="InParanoid" id="A0A1J7J2A6"/>